<evidence type="ECO:0000313" key="2">
    <source>
        <dbReference type="EMBL" id="RFM29036.1"/>
    </source>
</evidence>
<dbReference type="OrthoDB" id="1122300at2"/>
<feature type="transmembrane region" description="Helical" evidence="1">
    <location>
        <begin position="12"/>
        <end position="35"/>
    </location>
</feature>
<dbReference type="Proteomes" id="UP000261284">
    <property type="component" value="Unassembled WGS sequence"/>
</dbReference>
<feature type="transmembrane region" description="Helical" evidence="1">
    <location>
        <begin position="109"/>
        <end position="129"/>
    </location>
</feature>
<evidence type="ECO:0000313" key="3">
    <source>
        <dbReference type="Proteomes" id="UP000261284"/>
    </source>
</evidence>
<proteinExistence type="predicted"/>
<organism evidence="2 3">
    <name type="scientific">Deminuibacter soli</name>
    <dbReference type="NCBI Taxonomy" id="2291815"/>
    <lineage>
        <taxon>Bacteria</taxon>
        <taxon>Pseudomonadati</taxon>
        <taxon>Bacteroidota</taxon>
        <taxon>Chitinophagia</taxon>
        <taxon>Chitinophagales</taxon>
        <taxon>Chitinophagaceae</taxon>
        <taxon>Deminuibacter</taxon>
    </lineage>
</organism>
<sequence>MSDNLTRGHYAAAGRVLLGIAMAGIGLVHCVYGHFPSGLLAVPAGLPVMSLWVYLTGIALLAAGVLLILNRYIRKAALLAVIVLGLLLLLLHVPKLFMHLHDPLEWTPFGEVLGLFSGAVLLAALAGVLSRAYINVAVWLFAAAMLIFGVQHYMYATFIATLIPAWIPAKMFWSYLVMVAFFAAAISLFIRVQSRVAALLLSIMFLLWFVLLHIPRVAAQPRTETEWTSLFVVLGMGGIALLVAAAVVQPAARQREGNVAVVL</sequence>
<comment type="caution">
    <text evidence="2">The sequence shown here is derived from an EMBL/GenBank/DDBJ whole genome shotgun (WGS) entry which is preliminary data.</text>
</comment>
<feature type="transmembrane region" description="Helical" evidence="1">
    <location>
        <begin position="136"/>
        <end position="166"/>
    </location>
</feature>
<reference evidence="2 3" key="1">
    <citation type="submission" date="2018-08" db="EMBL/GenBank/DDBJ databases">
        <title>Chitinophagaceae sp. K23C18032701, a novel bacterium isolated from forest soil.</title>
        <authorList>
            <person name="Wang C."/>
        </authorList>
    </citation>
    <scope>NUCLEOTIDE SEQUENCE [LARGE SCALE GENOMIC DNA]</scope>
    <source>
        <strain evidence="2 3">K23C18032701</strain>
    </source>
</reference>
<name>A0A3E1NM77_9BACT</name>
<protein>
    <recommendedName>
        <fullName evidence="4">DoxX family membrane protein</fullName>
    </recommendedName>
</protein>
<evidence type="ECO:0000256" key="1">
    <source>
        <dbReference type="SAM" id="Phobius"/>
    </source>
</evidence>
<dbReference type="RefSeq" id="WP_116847020.1">
    <property type="nucleotide sequence ID" value="NZ_QTJU01000002.1"/>
</dbReference>
<feature type="transmembrane region" description="Helical" evidence="1">
    <location>
        <begin position="227"/>
        <end position="248"/>
    </location>
</feature>
<keyword evidence="1" id="KW-1133">Transmembrane helix</keyword>
<keyword evidence="3" id="KW-1185">Reference proteome</keyword>
<keyword evidence="1" id="KW-0472">Membrane</keyword>
<feature type="transmembrane region" description="Helical" evidence="1">
    <location>
        <begin position="76"/>
        <end position="97"/>
    </location>
</feature>
<dbReference type="EMBL" id="QTJU01000002">
    <property type="protein sequence ID" value="RFM29036.1"/>
    <property type="molecule type" value="Genomic_DNA"/>
</dbReference>
<gene>
    <name evidence="2" type="ORF">DXN05_09740</name>
</gene>
<feature type="transmembrane region" description="Helical" evidence="1">
    <location>
        <begin position="51"/>
        <end position="69"/>
    </location>
</feature>
<evidence type="ECO:0008006" key="4">
    <source>
        <dbReference type="Google" id="ProtNLM"/>
    </source>
</evidence>
<dbReference type="AlphaFoldDB" id="A0A3E1NM77"/>
<accession>A0A3E1NM77</accession>
<feature type="transmembrane region" description="Helical" evidence="1">
    <location>
        <begin position="172"/>
        <end position="190"/>
    </location>
</feature>
<keyword evidence="1" id="KW-0812">Transmembrane</keyword>
<feature type="transmembrane region" description="Helical" evidence="1">
    <location>
        <begin position="197"/>
        <end position="215"/>
    </location>
</feature>